<gene>
    <name evidence="2" type="ORF">BWI75_24940</name>
</gene>
<dbReference type="SUPFAM" id="SSF48452">
    <property type="entry name" value="TPR-like"/>
    <property type="match status" value="1"/>
</dbReference>
<feature type="domain" description="HTH" evidence="1">
    <location>
        <begin position="827"/>
        <end position="896"/>
    </location>
</feature>
<evidence type="ECO:0000313" key="3">
    <source>
        <dbReference type="Proteomes" id="UP000441797"/>
    </source>
</evidence>
<proteinExistence type="predicted"/>
<accession>A0A6N8G2X2</accession>
<reference evidence="2 3" key="1">
    <citation type="journal article" date="2019" name="Front. Microbiol.">
        <title>Genomic Features for Desiccation Tolerance and Sugar Biosynthesis in the Extremophile Gloeocapsopsis sp. UTEX B3054.</title>
        <authorList>
            <person name="Urrejola C."/>
            <person name="Alcorta J."/>
            <person name="Salas L."/>
            <person name="Vasquez M."/>
            <person name="Polz M.F."/>
            <person name="Vicuna R."/>
            <person name="Diez B."/>
        </authorList>
    </citation>
    <scope>NUCLEOTIDE SEQUENCE [LARGE SCALE GENOMIC DNA]</scope>
    <source>
        <strain evidence="2 3">1H9</strain>
    </source>
</reference>
<dbReference type="InterPro" id="IPR011990">
    <property type="entry name" value="TPR-like_helical_dom_sf"/>
</dbReference>
<sequence length="2130" mass="243652">MPSPRFNPSLPPRFHEMDEYAFQEMCRDLFAKESGIRTCDIYGARGQSQKGIDLLARCDDITYTEVGQCKCYEDFPPRKIKEASDEFFAHLDYWQQRNVRRFILFVACGLENTQRQDEIDRQIQRFANFRILYEAWEARTLRQKLSPHPDLVYRYLQSHDLVEIICGPQSQTTSISSRGSELTIGILSSKIESLSSDLSKAKARCLEEYRELYHQGKLGEAYDRIVSLRNDDNWEVFEKPLQSKILQALAGYAISVEQDTDKTRSLADQALDLDPEEGKGDNALLQVLISYYSESAEVALKLINNPSTINLFNLKLSLLLQLGRTDEIVSALQDLPQDLAVDAETHRIYALALLKQGDIASAKVKIQKASYEKPDWETIRATKATINYFSTLAPVVPYQLTIYPQPVEWSLIKRDDESSQRLREAANEFQHLASQTERGEQQRNYWKIWHLACLANDIEQQLEARELCSELLVEDPTNYQAIIWRTVRNYEIDLSPSQQALEALLHEGNTDLEHIIALLAIYLYLETPKDALELLKHTREVFAQAEYQETWFFWYVQALVLNGEIENALREAEAFNTPAIRRSIQVSILREQARVNGNWQALAKCLESCWQESGNAQYLLELCQLQASLQDWVYVADRSDDLVNLIGTPDALSLAAQCASQAGRAELSFQLLSKYHQLFPGGVLPPELRQLKAYCQAQLGFISQAVAEAEELVRSHETVDTLTTLMDLQLTQGDLRGAAITASRLLRQENVHPIPLLRAARCLLSEDRNLACELWRRAVALEITPDILGEVITLGFNLRLEPEVEPFVHQARILAITGESPFQAVRIHELLEMQRDSAERAQEISQQYDNSELPIHLILQAQRLSLTNIFHVLPEANASDPNPQFQAAILARYGGRPFPQGFADSSTQWRLHLDISAFLLAAHLGILDAVERRFSPVRISQSLPKALLQEFEYFLHHQPSRLDAHREIIRWHQAGRLQELTGSLLQSSTELVEQLSDQSAILLEQARVTDGFVVEFLPLKRLNADGSMQPVVLDEADQRRIINCRALVEVLEAEGILSKSTYEATLAALGDQAYADVPPQLPDLNASIFLNSELALLLAGSDLLAKVCRYFRVFVTHQCIREAQAAISKGEHSAKVVDWLRALTQRVATGLEQGKYEMIAIPPTESEEDSEFQQSWNSNGLTIYDLFRYTPQTNDVIWVDDRFFSKYPNRDNSVPIIGVLEILEALRVNGDFDEREYYDKILQLRKGNIRYIPITSQEVLYYLKETRLRDGRIRETEELAIIRRYIASCLLDSHRLQRPPLPERSPSPDGEMMFIFESFHATLDSITAVWADISLAEETAIAYSDWILSNLYTGMFGVRHLLPYSDPNNDGLDLISNDISTLYFRGIQLWNVGNKDTDQTPNRRKQYFEWIEQRITESRFRANPELISSVARLIRDIIFYLRRGQEEQVEERQPEERERLRPLIRLMLKDFCRDLPDVIRDELNTEPELISYFQAQMIELINLTVLESSTPLIIPASDFFPAIASAINGREATITAQQPKATFKVHVAQQTDTSVQLQLTNELDSTIYTSQDEVMLLASENPSLREQVLRSHRIWFDCDNSTFERVVNEIVSTLDLRKRIDQTDNWRKESAAAFYLSLQQKLYEEQRFSIDDLIPPSGAGLLRHFHLGRYLAENINFHEKLNHAAESMLKTEELENCIERFSCLPVKLPVSVTEAFRQLLDSEKEALLQKLIAQLASPICKLHLINLALLHPNSTIFAQNLIDEFYSEAGNLQFRLFKAVLSLLSSEFSYWHETREWSTSIRLAMIWAHTSKLHNLLYDPGVMLEDFVQNLEECSQRRPISADILNRDPEFWNSVLHPHRLNRRNLVVYGLAAILRDHDPVTLQAAGIPERVINFAATNVGEQKELLHDLTLAQDNLESLLGGNRSDYLMTLVGKDLGQQVSSKHLKSFVEDAIDTLINEPFSRVKWQLIVAVIGDLPIYNDLVEKLDNLIRSINFVEFYYSQASTALFALMVACNHAANTANEELRTQLEEELVAIARLINNQEQTQPVEDKISDLVLECVLKLAVRANDPRTTSRAFNRLFEQISFNWSHFIGRRANGLSRGLWELPANQLHGTWTTNLLVRTLRDSE</sequence>
<keyword evidence="3" id="KW-1185">Reference proteome</keyword>
<protein>
    <recommendedName>
        <fullName evidence="1">HTH domain-containing protein</fullName>
    </recommendedName>
</protein>
<dbReference type="Gene3D" id="1.25.40.10">
    <property type="entry name" value="Tetratricopeptide repeat domain"/>
    <property type="match status" value="2"/>
</dbReference>
<dbReference type="Proteomes" id="UP000441797">
    <property type="component" value="Unassembled WGS sequence"/>
</dbReference>
<dbReference type="EMBL" id="NAPY01000081">
    <property type="protein sequence ID" value="MUL39429.1"/>
    <property type="molecule type" value="Genomic_DNA"/>
</dbReference>
<dbReference type="Pfam" id="PF24407">
    <property type="entry name" value="HTH_upst_double_PIN"/>
    <property type="match status" value="1"/>
</dbReference>
<dbReference type="OrthoDB" id="580777at2"/>
<name>A0A6N8G2X2_9CHRO</name>
<evidence type="ECO:0000313" key="2">
    <source>
        <dbReference type="EMBL" id="MUL39429.1"/>
    </source>
</evidence>
<organism evidence="2 3">
    <name type="scientific">Gloeocapsopsis dulcis AAB1 = 1H9</name>
    <dbReference type="NCBI Taxonomy" id="1433147"/>
    <lineage>
        <taxon>Bacteria</taxon>
        <taxon>Bacillati</taxon>
        <taxon>Cyanobacteriota</taxon>
        <taxon>Cyanophyceae</taxon>
        <taxon>Oscillatoriophycideae</taxon>
        <taxon>Chroococcales</taxon>
        <taxon>Chroococcaceae</taxon>
        <taxon>Gloeocapsopsis</taxon>
        <taxon>Gloeocapsopsis dulcis</taxon>
    </lineage>
</organism>
<comment type="caution">
    <text evidence="2">The sequence shown here is derived from an EMBL/GenBank/DDBJ whole genome shotgun (WGS) entry which is preliminary data.</text>
</comment>
<dbReference type="RefSeq" id="WP_105222475.1">
    <property type="nucleotide sequence ID" value="NZ_CAWNSU010000018.1"/>
</dbReference>
<evidence type="ECO:0000259" key="1">
    <source>
        <dbReference type="Pfam" id="PF24407"/>
    </source>
</evidence>
<dbReference type="InterPro" id="IPR056620">
    <property type="entry name" value="HTH_next_PIN-TPR-GreABC"/>
</dbReference>